<dbReference type="EMBL" id="JAQHRD010000002">
    <property type="protein sequence ID" value="KAJ6443753.1"/>
    <property type="molecule type" value="Genomic_DNA"/>
</dbReference>
<proteinExistence type="predicted"/>
<dbReference type="AlphaFoldDB" id="A0AB34FXF0"/>
<keyword evidence="3" id="KW-1185">Reference proteome</keyword>
<sequence length="259" mass="29398">MTQQFIRSADNLADDDLICFPATIAGYSLATKHFGFFAVDDFQDVSWEEEEARKLFESSQKINESECVAEILHRPLYRISGSDLGSELSSIEDKLLAAFDRISRWKAILLLDEADAFMAQRDDDSLDRNALVASTLYQLSKRPDRTLLTRAEPVLLRLLEYQSGIVILTTNRQSHFYPAFSSRIHVSINLPALSPQERQVIWRSHDKKATSTSLSDDDFASLSRLDMDGRRIKNALHVAELYARGSSELKPLAGSRWRI</sequence>
<dbReference type="Pfam" id="PF00004">
    <property type="entry name" value="AAA"/>
    <property type="match status" value="1"/>
</dbReference>
<dbReference type="SUPFAM" id="SSF52540">
    <property type="entry name" value="P-loop containing nucleoside triphosphate hydrolases"/>
    <property type="match status" value="1"/>
</dbReference>
<comment type="caution">
    <text evidence="2">The sequence shown here is derived from an EMBL/GenBank/DDBJ whole genome shotgun (WGS) entry which is preliminary data.</text>
</comment>
<gene>
    <name evidence="2" type="ORF">O9K51_02139</name>
</gene>
<dbReference type="GO" id="GO:0016887">
    <property type="term" value="F:ATP hydrolysis activity"/>
    <property type="evidence" value="ECO:0007669"/>
    <property type="project" value="InterPro"/>
</dbReference>
<dbReference type="Gene3D" id="3.40.50.300">
    <property type="entry name" value="P-loop containing nucleotide triphosphate hydrolases"/>
    <property type="match status" value="1"/>
</dbReference>
<dbReference type="PANTHER" id="PTHR46411">
    <property type="entry name" value="FAMILY ATPASE, PUTATIVE-RELATED"/>
    <property type="match status" value="1"/>
</dbReference>
<feature type="domain" description="ATPase AAA-type core" evidence="1">
    <location>
        <begin position="67"/>
        <end position="191"/>
    </location>
</feature>
<evidence type="ECO:0000259" key="1">
    <source>
        <dbReference type="Pfam" id="PF00004"/>
    </source>
</evidence>
<dbReference type="GO" id="GO:0005524">
    <property type="term" value="F:ATP binding"/>
    <property type="evidence" value="ECO:0007669"/>
    <property type="project" value="InterPro"/>
</dbReference>
<dbReference type="InterPro" id="IPR027417">
    <property type="entry name" value="P-loop_NTPase"/>
</dbReference>
<accession>A0AB34FXF0</accession>
<evidence type="ECO:0000313" key="2">
    <source>
        <dbReference type="EMBL" id="KAJ6443753.1"/>
    </source>
</evidence>
<evidence type="ECO:0000313" key="3">
    <source>
        <dbReference type="Proteomes" id="UP001163105"/>
    </source>
</evidence>
<name>A0AB34FXF0_9HYPO</name>
<dbReference type="PANTHER" id="PTHR46411:SF2">
    <property type="entry name" value="AAA+ ATPASE DOMAIN-CONTAINING PROTEIN"/>
    <property type="match status" value="1"/>
</dbReference>
<dbReference type="InterPro" id="IPR003959">
    <property type="entry name" value="ATPase_AAA_core"/>
</dbReference>
<dbReference type="Proteomes" id="UP001163105">
    <property type="component" value="Unassembled WGS sequence"/>
</dbReference>
<reference evidence="2" key="1">
    <citation type="submission" date="2023-01" db="EMBL/GenBank/DDBJ databases">
        <title>The growth and conidiation of Purpureocillium lavendulum are regulated by nitrogen source and histone H3K14 acetylation.</title>
        <authorList>
            <person name="Tang P."/>
            <person name="Han J."/>
            <person name="Zhang C."/>
            <person name="Tang P."/>
            <person name="Qi F."/>
            <person name="Zhang K."/>
            <person name="Liang L."/>
        </authorList>
    </citation>
    <scope>NUCLEOTIDE SEQUENCE</scope>
    <source>
        <strain evidence="2">YMF1.00683</strain>
    </source>
</reference>
<organism evidence="2 3">
    <name type="scientific">Purpureocillium lavendulum</name>
    <dbReference type="NCBI Taxonomy" id="1247861"/>
    <lineage>
        <taxon>Eukaryota</taxon>
        <taxon>Fungi</taxon>
        <taxon>Dikarya</taxon>
        <taxon>Ascomycota</taxon>
        <taxon>Pezizomycotina</taxon>
        <taxon>Sordariomycetes</taxon>
        <taxon>Hypocreomycetidae</taxon>
        <taxon>Hypocreales</taxon>
        <taxon>Ophiocordycipitaceae</taxon>
        <taxon>Purpureocillium</taxon>
    </lineage>
</organism>
<protein>
    <submittedName>
        <fullName evidence="2">Retrograde regulation protein 2</fullName>
    </submittedName>
</protein>